<sequence>MDQAVVQCSVGAKFTNNFVVLPAAQTRGGILLAANEDFFDLSNQHLSTNVVTATRTMRADGTSWQITVVYGPQGDAEKLQFLQELKAIRLSPGQHMGGG</sequence>
<name>A0A811RJ68_9POAL</name>
<comment type="caution">
    <text evidence="1">The sequence shown here is derived from an EMBL/GenBank/DDBJ whole genome shotgun (WGS) entry which is preliminary data.</text>
</comment>
<proteinExistence type="predicted"/>
<dbReference type="OrthoDB" id="786283at2759"/>
<keyword evidence="2" id="KW-1185">Reference proteome</keyword>
<accession>A0A811RJ68</accession>
<dbReference type="AlphaFoldDB" id="A0A811RJ68"/>
<dbReference type="EMBL" id="CAJGYO010000015">
    <property type="protein sequence ID" value="CAD6269844.1"/>
    <property type="molecule type" value="Genomic_DNA"/>
</dbReference>
<organism evidence="1 2">
    <name type="scientific">Miscanthus lutarioriparius</name>
    <dbReference type="NCBI Taxonomy" id="422564"/>
    <lineage>
        <taxon>Eukaryota</taxon>
        <taxon>Viridiplantae</taxon>
        <taxon>Streptophyta</taxon>
        <taxon>Embryophyta</taxon>
        <taxon>Tracheophyta</taxon>
        <taxon>Spermatophyta</taxon>
        <taxon>Magnoliopsida</taxon>
        <taxon>Liliopsida</taxon>
        <taxon>Poales</taxon>
        <taxon>Poaceae</taxon>
        <taxon>PACMAD clade</taxon>
        <taxon>Panicoideae</taxon>
        <taxon>Andropogonodae</taxon>
        <taxon>Andropogoneae</taxon>
        <taxon>Saccharinae</taxon>
        <taxon>Miscanthus</taxon>
    </lineage>
</organism>
<evidence type="ECO:0000313" key="2">
    <source>
        <dbReference type="Proteomes" id="UP000604825"/>
    </source>
</evidence>
<reference evidence="1" key="1">
    <citation type="submission" date="2020-10" db="EMBL/GenBank/DDBJ databases">
        <authorList>
            <person name="Han B."/>
            <person name="Lu T."/>
            <person name="Zhao Q."/>
            <person name="Huang X."/>
            <person name="Zhao Y."/>
        </authorList>
    </citation>
    <scope>NUCLEOTIDE SEQUENCE</scope>
</reference>
<protein>
    <submittedName>
        <fullName evidence="1">Uncharacterized protein</fullName>
    </submittedName>
</protein>
<evidence type="ECO:0000313" key="1">
    <source>
        <dbReference type="EMBL" id="CAD6269844.1"/>
    </source>
</evidence>
<gene>
    <name evidence="1" type="ORF">NCGR_LOCUS53142</name>
</gene>
<dbReference type="Proteomes" id="UP000604825">
    <property type="component" value="Unassembled WGS sequence"/>
</dbReference>